<dbReference type="Gene3D" id="3.40.50.2300">
    <property type="match status" value="2"/>
</dbReference>
<evidence type="ECO:0000313" key="5">
    <source>
        <dbReference type="EMBL" id="MWC43636.1"/>
    </source>
</evidence>
<dbReference type="OrthoDB" id="7210494at2"/>
<dbReference type="InterPro" id="IPR028081">
    <property type="entry name" value="Leu-bd"/>
</dbReference>
<dbReference type="Proteomes" id="UP000436801">
    <property type="component" value="Unassembled WGS sequence"/>
</dbReference>
<keyword evidence="3" id="KW-0813">Transport</keyword>
<dbReference type="GO" id="GO:0006865">
    <property type="term" value="P:amino acid transport"/>
    <property type="evidence" value="ECO:0007669"/>
    <property type="project" value="UniProtKB-KW"/>
</dbReference>
<feature type="domain" description="Leucine-binding protein" evidence="4">
    <location>
        <begin position="73"/>
        <end position="390"/>
    </location>
</feature>
<sequence length="404" mass="41774">MAEAAAPIQPKLAMRAGGAKRWIALAAACLLGACQTLVPRGPVEAPPPREATRPVQEAPTVEAGIPRDVARNRVALLVPLSGSNAGVGRSIANATMLALLDTQNDKVRITNYDTATGAAAAAQRAIAEGAQLILGPLLSEDVRAVAPIARAARVPVVSFSNDAGVGGNGTYLMGYAPGQSIERVVAFARERGVTSFAGLVPNGLYGERASTAFLRAVEGAGGQVVSLQPYGRVAGGIAGAAQRLTAKAPYDAVLIADGGAAAAAAAPVVKRGPGANTRLLGTELWNSESTIASRAPLNGAWFASVSNNLYRQYATKYRARFGAAPYRLSSLGYDSVLLTVRIARDWKVGSPFPEARLRDQDGFSGIDGAFRFGRDGVAERALEVQEIRGGTTVTVSPAPTGFGR</sequence>
<organism evidence="5 6">
    <name type="scientific">Sphingomonas carotinifaciens</name>
    <dbReference type="NCBI Taxonomy" id="1166323"/>
    <lineage>
        <taxon>Bacteria</taxon>
        <taxon>Pseudomonadati</taxon>
        <taxon>Pseudomonadota</taxon>
        <taxon>Alphaproteobacteria</taxon>
        <taxon>Sphingomonadales</taxon>
        <taxon>Sphingomonadaceae</taxon>
        <taxon>Sphingomonas</taxon>
    </lineage>
</organism>
<accession>A0A6N8LT54</accession>
<dbReference type="InterPro" id="IPR028082">
    <property type="entry name" value="Peripla_BP_I"/>
</dbReference>
<dbReference type="EMBL" id="WSUT01000005">
    <property type="protein sequence ID" value="MWC43636.1"/>
    <property type="molecule type" value="Genomic_DNA"/>
</dbReference>
<comment type="similarity">
    <text evidence="1">Belongs to the leucine-binding protein family.</text>
</comment>
<evidence type="ECO:0000256" key="1">
    <source>
        <dbReference type="ARBA" id="ARBA00010062"/>
    </source>
</evidence>
<gene>
    <name evidence="5" type="ORF">GQR91_08185</name>
</gene>
<reference evidence="5 6" key="1">
    <citation type="submission" date="2019-12" db="EMBL/GenBank/DDBJ databases">
        <authorList>
            <person name="Zheng J."/>
        </authorList>
    </citation>
    <scope>NUCLEOTIDE SEQUENCE [LARGE SCALE GENOMIC DNA]</scope>
    <source>
        <strain evidence="5 6">DSM 27347</strain>
    </source>
</reference>
<dbReference type="SUPFAM" id="SSF53822">
    <property type="entry name" value="Periplasmic binding protein-like I"/>
    <property type="match status" value="1"/>
</dbReference>
<dbReference type="PANTHER" id="PTHR30483">
    <property type="entry name" value="LEUCINE-SPECIFIC-BINDING PROTEIN"/>
    <property type="match status" value="1"/>
</dbReference>
<dbReference type="CDD" id="cd06339">
    <property type="entry name" value="PBP1_YraM_LppC_lipoprotein-like"/>
    <property type="match status" value="1"/>
</dbReference>
<dbReference type="InterPro" id="IPR051010">
    <property type="entry name" value="BCAA_transport"/>
</dbReference>
<dbReference type="PANTHER" id="PTHR30483:SF6">
    <property type="entry name" value="PERIPLASMIC BINDING PROTEIN OF ABC TRANSPORTER FOR NATURAL AMINO ACIDS"/>
    <property type="match status" value="1"/>
</dbReference>
<evidence type="ECO:0000256" key="2">
    <source>
        <dbReference type="ARBA" id="ARBA00022729"/>
    </source>
</evidence>
<evidence type="ECO:0000313" key="6">
    <source>
        <dbReference type="Proteomes" id="UP000436801"/>
    </source>
</evidence>
<dbReference type="Pfam" id="PF13458">
    <property type="entry name" value="Peripla_BP_6"/>
    <property type="match status" value="1"/>
</dbReference>
<keyword evidence="2" id="KW-0732">Signal</keyword>
<proteinExistence type="inferred from homology"/>
<protein>
    <submittedName>
        <fullName evidence="5">ABC transporter substrate-binding protein</fullName>
    </submittedName>
</protein>
<name>A0A6N8LT54_9SPHN</name>
<dbReference type="AlphaFoldDB" id="A0A6N8LT54"/>
<evidence type="ECO:0000256" key="3">
    <source>
        <dbReference type="ARBA" id="ARBA00022970"/>
    </source>
</evidence>
<keyword evidence="3" id="KW-0029">Amino-acid transport</keyword>
<evidence type="ECO:0000259" key="4">
    <source>
        <dbReference type="Pfam" id="PF13458"/>
    </source>
</evidence>
<comment type="caution">
    <text evidence="5">The sequence shown here is derived from an EMBL/GenBank/DDBJ whole genome shotgun (WGS) entry which is preliminary data.</text>
</comment>